<feature type="transmembrane region" description="Helical" evidence="1">
    <location>
        <begin position="12"/>
        <end position="37"/>
    </location>
</feature>
<dbReference type="Proteomes" id="UP000326950">
    <property type="component" value="Unassembled WGS sequence"/>
</dbReference>
<evidence type="ECO:0000313" key="3">
    <source>
        <dbReference type="Proteomes" id="UP000326950"/>
    </source>
</evidence>
<keyword evidence="1" id="KW-0472">Membrane</keyword>
<gene>
    <name evidence="2" type="ORF">BDV40DRAFT_268489</name>
</gene>
<accession>A0A5N6URI4</accession>
<keyword evidence="3" id="KW-1185">Reference proteome</keyword>
<dbReference type="EMBL" id="ML738645">
    <property type="protein sequence ID" value="KAE8161249.1"/>
    <property type="molecule type" value="Genomic_DNA"/>
</dbReference>
<dbReference type="AlphaFoldDB" id="A0A5N6URI4"/>
<protein>
    <submittedName>
        <fullName evidence="2">Uncharacterized protein</fullName>
    </submittedName>
</protein>
<keyword evidence="1" id="KW-0812">Transmembrane</keyword>
<evidence type="ECO:0000256" key="1">
    <source>
        <dbReference type="SAM" id="Phobius"/>
    </source>
</evidence>
<name>A0A5N6URI4_ASPTM</name>
<proteinExistence type="predicted"/>
<evidence type="ECO:0000313" key="2">
    <source>
        <dbReference type="EMBL" id="KAE8161249.1"/>
    </source>
</evidence>
<reference evidence="2 3" key="1">
    <citation type="submission" date="2019-04" db="EMBL/GenBank/DDBJ databases">
        <title>Friends and foes A comparative genomics study of 23 Aspergillus species from section Flavi.</title>
        <authorList>
            <consortium name="DOE Joint Genome Institute"/>
            <person name="Kjaerbolling I."/>
            <person name="Vesth T."/>
            <person name="Frisvad J.C."/>
            <person name="Nybo J.L."/>
            <person name="Theobald S."/>
            <person name="Kildgaard S."/>
            <person name="Isbrandt T."/>
            <person name="Kuo A."/>
            <person name="Sato A."/>
            <person name="Lyhne E.K."/>
            <person name="Kogle M.E."/>
            <person name="Wiebenga A."/>
            <person name="Kun R.S."/>
            <person name="Lubbers R.J."/>
            <person name="Makela M.R."/>
            <person name="Barry K."/>
            <person name="Chovatia M."/>
            <person name="Clum A."/>
            <person name="Daum C."/>
            <person name="Haridas S."/>
            <person name="He G."/>
            <person name="LaButti K."/>
            <person name="Lipzen A."/>
            <person name="Mondo S."/>
            <person name="Riley R."/>
            <person name="Salamov A."/>
            <person name="Simmons B.A."/>
            <person name="Magnuson J.K."/>
            <person name="Henrissat B."/>
            <person name="Mortensen U.H."/>
            <person name="Larsen T.O."/>
            <person name="Devries R.P."/>
            <person name="Grigoriev I.V."/>
            <person name="Machida M."/>
            <person name="Baker S.E."/>
            <person name="Andersen M.R."/>
        </authorList>
    </citation>
    <scope>NUCLEOTIDE SEQUENCE [LARGE SCALE GENOMIC DNA]</scope>
    <source>
        <strain evidence="2 3">CBS 117626</strain>
    </source>
</reference>
<sequence>MLEDLQIAYLSFPGGMCFCFTFILRFGLLFIDLLCLFSGPCLSLNCFFELRCMVWCGS</sequence>
<organism evidence="2 3">
    <name type="scientific">Aspergillus tamarii</name>
    <dbReference type="NCBI Taxonomy" id="41984"/>
    <lineage>
        <taxon>Eukaryota</taxon>
        <taxon>Fungi</taxon>
        <taxon>Dikarya</taxon>
        <taxon>Ascomycota</taxon>
        <taxon>Pezizomycotina</taxon>
        <taxon>Eurotiomycetes</taxon>
        <taxon>Eurotiomycetidae</taxon>
        <taxon>Eurotiales</taxon>
        <taxon>Aspergillaceae</taxon>
        <taxon>Aspergillus</taxon>
        <taxon>Aspergillus subgen. Circumdati</taxon>
    </lineage>
</organism>
<keyword evidence="1" id="KW-1133">Transmembrane helix</keyword>